<keyword evidence="7 13" id="KW-0547">Nucleotide-binding</keyword>
<dbReference type="PANTHER" id="PTHR43097:SF5">
    <property type="entry name" value="GLUTAMATE--TRNA LIGASE"/>
    <property type="match status" value="1"/>
</dbReference>
<dbReference type="InterPro" id="IPR020056">
    <property type="entry name" value="Rbsml_bL25/Gln-tRNA_synth_N"/>
</dbReference>
<dbReference type="InterPro" id="IPR020061">
    <property type="entry name" value="Glu_tRNA_lig_a-bdl"/>
</dbReference>
<keyword evidence="5" id="KW-0597">Phosphoprotein</keyword>
<evidence type="ECO:0000259" key="15">
    <source>
        <dbReference type="Pfam" id="PF00749"/>
    </source>
</evidence>
<dbReference type="InterPro" id="IPR004526">
    <property type="entry name" value="Glu-tRNA-synth_arc/euk"/>
</dbReference>
<evidence type="ECO:0000256" key="14">
    <source>
        <dbReference type="SAM" id="SignalP"/>
    </source>
</evidence>
<dbReference type="Pfam" id="PF00749">
    <property type="entry name" value="tRNA-synt_1c"/>
    <property type="match status" value="1"/>
</dbReference>
<keyword evidence="14" id="KW-0732">Signal</keyword>
<evidence type="ECO:0000256" key="3">
    <source>
        <dbReference type="ARBA" id="ARBA00012835"/>
    </source>
</evidence>
<protein>
    <recommendedName>
        <fullName evidence="3">glutamate--tRNA ligase</fullName>
        <ecNumber evidence="3">6.1.1.17</ecNumber>
    </recommendedName>
    <alternativeName>
        <fullName evidence="11">Glutamyl-tRNA synthetase</fullName>
    </alternativeName>
</protein>
<dbReference type="Proteomes" id="UP000243515">
    <property type="component" value="Unassembled WGS sequence"/>
</dbReference>
<evidence type="ECO:0000256" key="8">
    <source>
        <dbReference type="ARBA" id="ARBA00022840"/>
    </source>
</evidence>
<accession>A0A232LP25</accession>
<dbReference type="GO" id="GO:0017102">
    <property type="term" value="C:methionyl glutamyl tRNA synthetase complex"/>
    <property type="evidence" value="ECO:0007669"/>
    <property type="project" value="TreeGrafter"/>
</dbReference>
<dbReference type="FunFam" id="2.40.240.10:FF:000004">
    <property type="entry name" value="Glutamyl-tRNA synthetase, cytoplasmic"/>
    <property type="match status" value="1"/>
</dbReference>
<gene>
    <name evidence="18" type="ORF">Egran_06472</name>
</gene>
<dbReference type="Pfam" id="PF03950">
    <property type="entry name" value="tRNA-synt_1c_C"/>
    <property type="match status" value="1"/>
</dbReference>
<evidence type="ECO:0000256" key="13">
    <source>
        <dbReference type="RuleBase" id="RU363037"/>
    </source>
</evidence>
<dbReference type="Gene3D" id="1.10.1160.10">
    <property type="entry name" value="Glutamyl-trna Synthetase, Domain 2"/>
    <property type="match status" value="1"/>
</dbReference>
<dbReference type="Gene3D" id="2.40.240.10">
    <property type="entry name" value="Ribosomal Protein L25, Chain P"/>
    <property type="match status" value="1"/>
</dbReference>
<comment type="catalytic activity">
    <reaction evidence="12">
        <text>tRNA(Glu) + L-glutamate + ATP = L-glutamyl-tRNA(Glu) + AMP + diphosphate</text>
        <dbReference type="Rhea" id="RHEA:23540"/>
        <dbReference type="Rhea" id="RHEA-COMP:9663"/>
        <dbReference type="Rhea" id="RHEA-COMP:9680"/>
        <dbReference type="ChEBI" id="CHEBI:29985"/>
        <dbReference type="ChEBI" id="CHEBI:30616"/>
        <dbReference type="ChEBI" id="CHEBI:33019"/>
        <dbReference type="ChEBI" id="CHEBI:78442"/>
        <dbReference type="ChEBI" id="CHEBI:78520"/>
        <dbReference type="ChEBI" id="CHEBI:456215"/>
        <dbReference type="EC" id="6.1.1.17"/>
    </reaction>
</comment>
<dbReference type="FunFam" id="3.90.800.10:FF:000001">
    <property type="entry name" value="Glutamine--tRNA ligase"/>
    <property type="match status" value="1"/>
</dbReference>
<keyword evidence="4" id="KW-0963">Cytoplasm</keyword>
<name>A0A232LP25_9EURO</name>
<comment type="similarity">
    <text evidence="2">Belongs to the class-I aminoacyl-tRNA synthetase family. Glutamate--tRNA ligase type 2 subfamily.</text>
</comment>
<feature type="domain" description="tRNA synthetases class I (E and Q) anti-codon binding" evidence="17">
    <location>
        <begin position="615"/>
        <end position="689"/>
    </location>
</feature>
<dbReference type="PROSITE" id="PS00178">
    <property type="entry name" value="AA_TRNA_LIGASE_I"/>
    <property type="match status" value="1"/>
</dbReference>
<evidence type="ECO:0000256" key="5">
    <source>
        <dbReference type="ARBA" id="ARBA00022553"/>
    </source>
</evidence>
<evidence type="ECO:0000313" key="19">
    <source>
        <dbReference type="Proteomes" id="UP000243515"/>
    </source>
</evidence>
<keyword evidence="9 13" id="KW-0648">Protein biosynthesis</keyword>
<evidence type="ECO:0000256" key="1">
    <source>
        <dbReference type="ARBA" id="ARBA00004496"/>
    </source>
</evidence>
<dbReference type="Pfam" id="PF20974">
    <property type="entry name" value="tRNA-synt_1c_C2"/>
    <property type="match status" value="1"/>
</dbReference>
<feature type="domain" description="Glutamyl/glutaminyl-tRNA synthetase class Ib catalytic" evidence="15">
    <location>
        <begin position="201"/>
        <end position="507"/>
    </location>
</feature>
<evidence type="ECO:0000259" key="17">
    <source>
        <dbReference type="Pfam" id="PF20974"/>
    </source>
</evidence>
<feature type="chain" id="PRO_5012308299" description="glutamate--tRNA ligase" evidence="14">
    <location>
        <begin position="23"/>
        <end position="708"/>
    </location>
</feature>
<dbReference type="EC" id="6.1.1.17" evidence="3"/>
<feature type="signal peptide" evidence="14">
    <location>
        <begin position="1"/>
        <end position="22"/>
    </location>
</feature>
<dbReference type="FunFam" id="3.40.50.620:FF:000037">
    <property type="entry name" value="Glutamine--tRNA ligase cytoplasmic"/>
    <property type="match status" value="1"/>
</dbReference>
<dbReference type="InterPro" id="IPR020059">
    <property type="entry name" value="Glu/Gln-tRNA-synth_Ib_codon-bd"/>
</dbReference>
<dbReference type="FunFam" id="1.10.1160.10:FF:000001">
    <property type="entry name" value="Glutamine--tRNA ligase"/>
    <property type="match status" value="1"/>
</dbReference>
<dbReference type="GO" id="GO:0005829">
    <property type="term" value="C:cytosol"/>
    <property type="evidence" value="ECO:0007669"/>
    <property type="project" value="TreeGrafter"/>
</dbReference>
<dbReference type="EMBL" id="NPHW01006483">
    <property type="protein sequence ID" value="OXV05758.1"/>
    <property type="molecule type" value="Genomic_DNA"/>
</dbReference>
<evidence type="ECO:0000256" key="4">
    <source>
        <dbReference type="ARBA" id="ARBA00022490"/>
    </source>
</evidence>
<comment type="caution">
    <text evidence="18">The sequence shown here is derived from an EMBL/GenBank/DDBJ whole genome shotgun (WGS) entry which is preliminary data.</text>
</comment>
<keyword evidence="19" id="KW-1185">Reference proteome</keyword>
<comment type="subcellular location">
    <subcellularLocation>
        <location evidence="1">Cytoplasm</location>
    </subcellularLocation>
</comment>
<keyword evidence="6 13" id="KW-0436">Ligase</keyword>
<proteinExistence type="inferred from homology"/>
<dbReference type="GO" id="GO:0005524">
    <property type="term" value="F:ATP binding"/>
    <property type="evidence" value="ECO:0007669"/>
    <property type="project" value="UniProtKB-KW"/>
</dbReference>
<dbReference type="NCBIfam" id="TIGR00463">
    <property type="entry name" value="gltX_arch"/>
    <property type="match status" value="1"/>
</dbReference>
<evidence type="ECO:0000256" key="10">
    <source>
        <dbReference type="ARBA" id="ARBA00023146"/>
    </source>
</evidence>
<dbReference type="InterPro" id="IPR014729">
    <property type="entry name" value="Rossmann-like_a/b/a_fold"/>
</dbReference>
<dbReference type="SUPFAM" id="SSF50715">
    <property type="entry name" value="Ribosomal protein L25-like"/>
    <property type="match status" value="1"/>
</dbReference>
<evidence type="ECO:0000259" key="16">
    <source>
        <dbReference type="Pfam" id="PF03950"/>
    </source>
</evidence>
<dbReference type="InterPro" id="IPR001412">
    <property type="entry name" value="aa-tRNA-synth_I_CS"/>
</dbReference>
<dbReference type="HAMAP" id="MF_02076">
    <property type="entry name" value="Glu_tRNA_synth_type2"/>
    <property type="match status" value="1"/>
</dbReference>
<dbReference type="OrthoDB" id="10250478at2759"/>
<dbReference type="Gene3D" id="3.90.800.10">
    <property type="entry name" value="Glutamyl-tRNA Synthetase, Domain 3"/>
    <property type="match status" value="1"/>
</dbReference>
<dbReference type="PANTHER" id="PTHR43097">
    <property type="entry name" value="GLUTAMINE-TRNA LIGASE"/>
    <property type="match status" value="1"/>
</dbReference>
<dbReference type="InterPro" id="IPR011035">
    <property type="entry name" value="Ribosomal_bL25/Gln-tRNA_synth"/>
</dbReference>
<evidence type="ECO:0000256" key="2">
    <source>
        <dbReference type="ARBA" id="ARBA00008927"/>
    </source>
</evidence>
<dbReference type="InterPro" id="IPR020058">
    <property type="entry name" value="Glu/Gln-tRNA-synth_Ib_cat-dom"/>
</dbReference>
<dbReference type="SUPFAM" id="SSF47616">
    <property type="entry name" value="GST C-terminal domain-like"/>
    <property type="match status" value="1"/>
</dbReference>
<dbReference type="Gene3D" id="3.40.50.620">
    <property type="entry name" value="HUPs"/>
    <property type="match status" value="1"/>
</dbReference>
<feature type="domain" description="Glutamyl/glutaminyl-tRNA synthetase class Ib anti-codon binding" evidence="16">
    <location>
        <begin position="510"/>
        <end position="602"/>
    </location>
</feature>
<dbReference type="AlphaFoldDB" id="A0A232LP25"/>
<dbReference type="SUPFAM" id="SSF52374">
    <property type="entry name" value="Nucleotidylyl transferase"/>
    <property type="match status" value="1"/>
</dbReference>
<evidence type="ECO:0000313" key="18">
    <source>
        <dbReference type="EMBL" id="OXV05758.1"/>
    </source>
</evidence>
<dbReference type="InterPro" id="IPR049437">
    <property type="entry name" value="tRNA-synt_1c_C2"/>
</dbReference>
<dbReference type="Gene3D" id="1.20.1050.10">
    <property type="match status" value="1"/>
</dbReference>
<dbReference type="InterPro" id="IPR036282">
    <property type="entry name" value="Glutathione-S-Trfase_C_sf"/>
</dbReference>
<dbReference type="InterPro" id="IPR000924">
    <property type="entry name" value="Glu/Gln-tRNA-synth"/>
</dbReference>
<organism evidence="18 19">
    <name type="scientific">Elaphomyces granulatus</name>
    <dbReference type="NCBI Taxonomy" id="519963"/>
    <lineage>
        <taxon>Eukaryota</taxon>
        <taxon>Fungi</taxon>
        <taxon>Dikarya</taxon>
        <taxon>Ascomycota</taxon>
        <taxon>Pezizomycotina</taxon>
        <taxon>Eurotiomycetes</taxon>
        <taxon>Eurotiomycetidae</taxon>
        <taxon>Eurotiales</taxon>
        <taxon>Elaphomycetaceae</taxon>
        <taxon>Elaphomyces</taxon>
    </lineage>
</organism>
<evidence type="ECO:0000256" key="11">
    <source>
        <dbReference type="ARBA" id="ARBA00030865"/>
    </source>
</evidence>
<keyword evidence="10 13" id="KW-0030">Aminoacyl-tRNA synthetase</keyword>
<sequence length="708" mass="80399">MGILIVASKANSALLLPTLLAAAYLTLIGPEQIAVKYEDVESLGTDGEKLVFITNDEVRLLDDAVIRYFLGSNELLAGGKNDLVSEWLGRCEALAAVDFKSLDKPIRELEAHLTLRSYIVGYTLTLADIAVWGVLCGNRVVFTLRRNSININRWFDFIESSNPWISEVVVSLLNTAKQRKAAGSAAGGSYNIGLKNAENGVVTRFPPEPSGYLHIGHAKAALLNDYFAHEYTTSRGLLLCRFDDTNPSKESEEFQDSILHDLSLLGVFPDRISYSSDYFQQMYEACVKLIKDRKAYADDTIKEIMQDQRMDGTPSARRDISVEESLARFEDMKTGSEEGLKWCIRAKISVDDPNKALRDPVIYRCNPQPHHRTGTMWKIYPSYDLCAPFLDSFEMVTHALRTNEYRDRNAQYHWMQEAMGLRKVEIWDFSRLNFVKTVLSKRKLTMIVEKGIVWGWDDPRMPTIRGIRRRGMTIPALREFILKQGPSQNIVNLDWTKFWATNKKYIDPVAPRHTAIPKQDAVVAHVTGIEATSSADKPKHAKNPDVGLKKVFYSKEILFDQADAQLLRLNEEVTLMNWGNAVVINISKDNNTGKVLSLDLELHLENDVKKTEKKLTWLAKDPPENMIPVELVNFDYLITKDKIEKDEDIDQYLNYASEFRTEAWADYNVAAVAEDDIIQFDRVGFFRVDRAYKDGEPAILFNIPTGKA</sequence>
<evidence type="ECO:0000256" key="7">
    <source>
        <dbReference type="ARBA" id="ARBA00022741"/>
    </source>
</evidence>
<reference evidence="18 19" key="1">
    <citation type="journal article" date="2015" name="Environ. Microbiol.">
        <title>Metagenome sequence of Elaphomyces granulatus from sporocarp tissue reveals Ascomycota ectomycorrhizal fingerprints of genome expansion and a Proteobacteria-rich microbiome.</title>
        <authorList>
            <person name="Quandt C.A."/>
            <person name="Kohler A."/>
            <person name="Hesse C.N."/>
            <person name="Sharpton T.J."/>
            <person name="Martin F."/>
            <person name="Spatafora J.W."/>
        </authorList>
    </citation>
    <scope>NUCLEOTIDE SEQUENCE [LARGE SCALE GENOMIC DNA]</scope>
    <source>
        <strain evidence="18 19">OSC145934</strain>
    </source>
</reference>
<evidence type="ECO:0000256" key="6">
    <source>
        <dbReference type="ARBA" id="ARBA00022598"/>
    </source>
</evidence>
<dbReference type="PRINTS" id="PR00987">
    <property type="entry name" value="TRNASYNTHGLU"/>
</dbReference>
<dbReference type="GO" id="GO:0006424">
    <property type="term" value="P:glutamyl-tRNA aminoacylation"/>
    <property type="evidence" value="ECO:0007669"/>
    <property type="project" value="InterPro"/>
</dbReference>
<evidence type="ECO:0000256" key="12">
    <source>
        <dbReference type="ARBA" id="ARBA00048351"/>
    </source>
</evidence>
<evidence type="ECO:0000256" key="9">
    <source>
        <dbReference type="ARBA" id="ARBA00022917"/>
    </source>
</evidence>
<dbReference type="InterPro" id="IPR050132">
    <property type="entry name" value="Gln/Glu-tRNA_Ligase"/>
</dbReference>
<keyword evidence="8 13" id="KW-0067">ATP-binding</keyword>
<dbReference type="GO" id="GO:0004818">
    <property type="term" value="F:glutamate-tRNA ligase activity"/>
    <property type="evidence" value="ECO:0007669"/>
    <property type="project" value="UniProtKB-EC"/>
</dbReference>